<gene>
    <name evidence="3" type="ORF">CR492_14330</name>
</gene>
<dbReference type="Gene3D" id="2.70.40.10">
    <property type="match status" value="2"/>
</dbReference>
<reference evidence="3 4" key="1">
    <citation type="submission" date="2017-10" db="EMBL/GenBank/DDBJ databases">
        <title>Genome announcement of Methylocella silvestris TVC from permafrost.</title>
        <authorList>
            <person name="Wang J."/>
            <person name="Geng K."/>
            <person name="Ul-Haque F."/>
            <person name="Crombie A.T."/>
            <person name="Street L.E."/>
            <person name="Wookey P.A."/>
            <person name="Murrell J.C."/>
            <person name="Pratscher J."/>
        </authorList>
    </citation>
    <scope>NUCLEOTIDE SEQUENCE [LARGE SCALE GENOMIC DNA]</scope>
    <source>
        <strain evidence="3 4">TVC</strain>
    </source>
</reference>
<accession>A0A2J7TF06</accession>
<organism evidence="3 4">
    <name type="scientific">Methylocella silvestris</name>
    <dbReference type="NCBI Taxonomy" id="199596"/>
    <lineage>
        <taxon>Bacteria</taxon>
        <taxon>Pseudomonadati</taxon>
        <taxon>Pseudomonadota</taxon>
        <taxon>Alphaproteobacteria</taxon>
        <taxon>Hyphomicrobiales</taxon>
        <taxon>Beijerinckiaceae</taxon>
        <taxon>Methylocella</taxon>
    </lineage>
</organism>
<dbReference type="Pfam" id="PF06559">
    <property type="entry name" value="DCD_N"/>
    <property type="match status" value="1"/>
</dbReference>
<dbReference type="GO" id="GO:0009394">
    <property type="term" value="P:2'-deoxyribonucleotide metabolic process"/>
    <property type="evidence" value="ECO:0007669"/>
    <property type="project" value="InterPro"/>
</dbReference>
<evidence type="ECO:0000259" key="2">
    <source>
        <dbReference type="Pfam" id="PF22569"/>
    </source>
</evidence>
<feature type="domain" description="2'-deoxycytidine 5'-triphosphate deaminase N-terminal" evidence="1">
    <location>
        <begin position="17"/>
        <end position="179"/>
    </location>
</feature>
<sequence length="386" mass="43473">MQSLFPKLDQDDFGPHFGLLSRQKIELMARRGMIASTEELDEKQLQPASLDLRLGARAYRVRASFLPGRDRTVMEQLRAFARDEDAISLEHGAVLERGCVYVIPLIEHLRLPDSIAAFANPKSSTGRLDIFTRLITDNSEVFDRVARAYEGPLYAEVSPRSFSVRVRKGSKLNQIRFRRLNSQQFERTGFAVDDRDLRERHRAAPLVDGELNLRQGLVVRVALGDAIQPDGAIGYRAQKHADIIDVDRAGGYRLDDYWDRIFARPDGRLILDPGEFYILASQERLHIPSDLAAEMVPIDPAMGEFRVHYAGFFDPGFGASPDKRPGARAVLEVRSHEVPFVLEDGQIIGRLVYEKMAEAPHALYGEGEGSNYQGQGLKLSKHFVMD</sequence>
<feature type="domain" description="2'-deoxycytidine 5'-triphosphate deaminase C-terminal" evidence="2">
    <location>
        <begin position="194"/>
        <end position="383"/>
    </location>
</feature>
<dbReference type="Proteomes" id="UP000236286">
    <property type="component" value="Unassembled WGS sequence"/>
</dbReference>
<dbReference type="InterPro" id="IPR053811">
    <property type="entry name" value="DCD_C"/>
</dbReference>
<dbReference type="EMBL" id="PDZR01000017">
    <property type="protein sequence ID" value="PNG25322.1"/>
    <property type="molecule type" value="Genomic_DNA"/>
</dbReference>
<comment type="caution">
    <text evidence="3">The sequence shown here is derived from an EMBL/GenBank/DDBJ whole genome shotgun (WGS) entry which is preliminary data.</text>
</comment>
<dbReference type="PANTHER" id="PTHR42680:SF3">
    <property type="entry name" value="DCTP DEAMINASE"/>
    <property type="match status" value="1"/>
</dbReference>
<dbReference type="InterPro" id="IPR036157">
    <property type="entry name" value="dUTPase-like_sf"/>
</dbReference>
<proteinExistence type="predicted"/>
<dbReference type="GO" id="GO:0008829">
    <property type="term" value="F:dCTP deaminase activity"/>
    <property type="evidence" value="ECO:0007669"/>
    <property type="project" value="InterPro"/>
</dbReference>
<name>A0A2J7TF06_METSI</name>
<protein>
    <submittedName>
        <fullName evidence="3">2'-deoxycytidine 5'-triphosphate deaminase</fullName>
    </submittedName>
</protein>
<dbReference type="NCBIfam" id="NF005734">
    <property type="entry name" value="PRK07559.1"/>
    <property type="match status" value="1"/>
</dbReference>
<dbReference type="AlphaFoldDB" id="A0A2J7TF06"/>
<evidence type="ECO:0000313" key="4">
    <source>
        <dbReference type="Proteomes" id="UP000236286"/>
    </source>
</evidence>
<evidence type="ECO:0000259" key="1">
    <source>
        <dbReference type="Pfam" id="PF06559"/>
    </source>
</evidence>
<dbReference type="RefSeq" id="WP_102844422.1">
    <property type="nucleotide sequence ID" value="NZ_PDZR01000017.1"/>
</dbReference>
<evidence type="ECO:0000313" key="3">
    <source>
        <dbReference type="EMBL" id="PNG25322.1"/>
    </source>
</evidence>
<dbReference type="InterPro" id="IPR010550">
    <property type="entry name" value="DCD_N"/>
</dbReference>
<dbReference type="PANTHER" id="PTHR42680">
    <property type="entry name" value="DCTP DEAMINASE"/>
    <property type="match status" value="1"/>
</dbReference>
<dbReference type="SUPFAM" id="SSF51283">
    <property type="entry name" value="dUTPase-like"/>
    <property type="match status" value="2"/>
</dbReference>
<dbReference type="Pfam" id="PF22569">
    <property type="entry name" value="DCD_C"/>
    <property type="match status" value="1"/>
</dbReference>
<dbReference type="OrthoDB" id="9807211at2"/>